<dbReference type="OrthoDB" id="2555274at2"/>
<evidence type="ECO:0000313" key="2">
    <source>
        <dbReference type="EMBL" id="PYI56602.1"/>
    </source>
</evidence>
<dbReference type="GO" id="GO:0016853">
    <property type="term" value="F:isomerase activity"/>
    <property type="evidence" value="ECO:0007669"/>
    <property type="project" value="UniProtKB-KW"/>
</dbReference>
<dbReference type="Pfam" id="PF01261">
    <property type="entry name" value="AP_endonuc_2"/>
    <property type="match status" value="1"/>
</dbReference>
<reference evidence="2 3" key="1">
    <citation type="submission" date="2018-05" db="EMBL/GenBank/DDBJ databases">
        <title>Paenibacillus flagellatus sp. nov., isolated from selenium mineral soil.</title>
        <authorList>
            <person name="Dai X."/>
        </authorList>
    </citation>
    <scope>NUCLEOTIDE SEQUENCE [LARGE SCALE GENOMIC DNA]</scope>
    <source>
        <strain evidence="2 3">DXL2</strain>
    </source>
</reference>
<accession>A0A2V5KC79</accession>
<dbReference type="Gene3D" id="3.20.20.150">
    <property type="entry name" value="Divalent-metal-dependent TIM barrel enzymes"/>
    <property type="match status" value="1"/>
</dbReference>
<dbReference type="Proteomes" id="UP000247476">
    <property type="component" value="Unassembled WGS sequence"/>
</dbReference>
<sequence>MELRTYIAGWGMTEPLPVLFAKAAEAGYRGFEALAPSGGEEAQLRSLLAEYRFDFIAQIQTAAADPIADFREKAKRAAEFGPRLIVSQSFRHGLSPDENRRFFEQALAIERELGVPVAHETHRGRAMYAPWTTAGLLREFPELRIAADFSHWCCVCENLLEDQAEHLDVAMSRTIHIHGRVGHREGPQVSDPSAPEYAEELQAHLGWWTEIARRRRAEGAPLFTFTPEFGPPGYMPTLPHTRQPIADLWSVRLWMNRRFEQSFAEL</sequence>
<dbReference type="EMBL" id="QJVJ01000002">
    <property type="protein sequence ID" value="PYI56602.1"/>
    <property type="molecule type" value="Genomic_DNA"/>
</dbReference>
<proteinExistence type="predicted"/>
<evidence type="ECO:0000259" key="1">
    <source>
        <dbReference type="Pfam" id="PF01261"/>
    </source>
</evidence>
<protein>
    <submittedName>
        <fullName evidence="2">Xylose isomerase</fullName>
    </submittedName>
</protein>
<keyword evidence="3" id="KW-1185">Reference proteome</keyword>
<comment type="caution">
    <text evidence="2">The sequence shown here is derived from an EMBL/GenBank/DDBJ whole genome shotgun (WGS) entry which is preliminary data.</text>
</comment>
<dbReference type="RefSeq" id="WP_110839131.1">
    <property type="nucleotide sequence ID" value="NZ_QJVJ01000002.1"/>
</dbReference>
<feature type="domain" description="Xylose isomerase-like TIM barrel" evidence="1">
    <location>
        <begin position="20"/>
        <end position="178"/>
    </location>
</feature>
<dbReference type="InterPro" id="IPR036237">
    <property type="entry name" value="Xyl_isomerase-like_sf"/>
</dbReference>
<dbReference type="InterPro" id="IPR013022">
    <property type="entry name" value="Xyl_isomerase-like_TIM-brl"/>
</dbReference>
<name>A0A2V5KC79_9BACL</name>
<dbReference type="AlphaFoldDB" id="A0A2V5KC79"/>
<keyword evidence="2" id="KW-0413">Isomerase</keyword>
<dbReference type="SUPFAM" id="SSF51658">
    <property type="entry name" value="Xylose isomerase-like"/>
    <property type="match status" value="1"/>
</dbReference>
<organism evidence="2 3">
    <name type="scientific">Paenibacillus flagellatus</name>
    <dbReference type="NCBI Taxonomy" id="2211139"/>
    <lineage>
        <taxon>Bacteria</taxon>
        <taxon>Bacillati</taxon>
        <taxon>Bacillota</taxon>
        <taxon>Bacilli</taxon>
        <taxon>Bacillales</taxon>
        <taxon>Paenibacillaceae</taxon>
        <taxon>Paenibacillus</taxon>
    </lineage>
</organism>
<gene>
    <name evidence="2" type="ORF">DLM86_06445</name>
</gene>
<evidence type="ECO:0000313" key="3">
    <source>
        <dbReference type="Proteomes" id="UP000247476"/>
    </source>
</evidence>